<dbReference type="Proteomes" id="UP000012589">
    <property type="component" value="Unassembled WGS sequence"/>
</dbReference>
<dbReference type="Pfam" id="PF09820">
    <property type="entry name" value="AAA-ATPase_like"/>
    <property type="match status" value="1"/>
</dbReference>
<evidence type="ECO:0000259" key="1">
    <source>
        <dbReference type="Pfam" id="PF09820"/>
    </source>
</evidence>
<dbReference type="SUPFAM" id="SSF52540">
    <property type="entry name" value="P-loop containing nucleoside triphosphate hydrolases"/>
    <property type="match status" value="1"/>
</dbReference>
<dbReference type="PANTHER" id="PTHR34825:SF1">
    <property type="entry name" value="AAA-ATPASE-LIKE DOMAIN-CONTAINING PROTEIN"/>
    <property type="match status" value="1"/>
</dbReference>
<dbReference type="InterPro" id="IPR018631">
    <property type="entry name" value="AAA-ATPase-like_dom"/>
</dbReference>
<name>N2AM80_9FIRM</name>
<protein>
    <recommendedName>
        <fullName evidence="1">AAA-ATPase-like domain-containing protein</fullName>
    </recommendedName>
</protein>
<dbReference type="Pfam" id="PF08011">
    <property type="entry name" value="PDDEXK_9"/>
    <property type="match status" value="1"/>
</dbReference>
<organism evidence="2 3">
    <name type="scientific">Eubacterium plexicaudatum ASF492</name>
    <dbReference type="NCBI Taxonomy" id="1235802"/>
    <lineage>
        <taxon>Bacteria</taxon>
        <taxon>Bacillati</taxon>
        <taxon>Bacillota</taxon>
        <taxon>Clostridia</taxon>
        <taxon>Eubacteriales</taxon>
        <taxon>Eubacteriaceae</taxon>
        <taxon>Eubacterium</taxon>
    </lineage>
</organism>
<dbReference type="eggNOG" id="COG4637">
    <property type="taxonomic scope" value="Bacteria"/>
</dbReference>
<dbReference type="EMBL" id="AQFT01000068">
    <property type="protein sequence ID" value="EMZ27608.1"/>
    <property type="molecule type" value="Genomic_DNA"/>
</dbReference>
<dbReference type="HOGENOM" id="CLU_021114_1_2_9"/>
<dbReference type="InterPro" id="IPR012547">
    <property type="entry name" value="PDDEXK_9"/>
</dbReference>
<dbReference type="OrthoDB" id="9766673at2"/>
<keyword evidence="3" id="KW-1185">Reference proteome</keyword>
<dbReference type="STRING" id="1235802.C823_02277"/>
<reference evidence="2 3" key="1">
    <citation type="journal article" date="2014" name="Genome Announc.">
        <title>Draft genome sequences of the altered schaedler flora, a defined bacterial community from gnotobiotic mice.</title>
        <authorList>
            <person name="Wannemuehler M.J."/>
            <person name="Overstreet A.M."/>
            <person name="Ward D.V."/>
            <person name="Phillips G.J."/>
        </authorList>
    </citation>
    <scope>NUCLEOTIDE SEQUENCE [LARGE SCALE GENOMIC DNA]</scope>
    <source>
        <strain evidence="2 3">ASF492</strain>
    </source>
</reference>
<dbReference type="AlphaFoldDB" id="N2AM80"/>
<accession>N2AM80</accession>
<dbReference type="PATRIC" id="fig|1235802.3.peg.2415"/>
<proteinExistence type="predicted"/>
<comment type="caution">
    <text evidence="2">The sequence shown here is derived from an EMBL/GenBank/DDBJ whole genome shotgun (WGS) entry which is preliminary data.</text>
</comment>
<evidence type="ECO:0000313" key="2">
    <source>
        <dbReference type="EMBL" id="EMZ27608.1"/>
    </source>
</evidence>
<dbReference type="PANTHER" id="PTHR34825">
    <property type="entry name" value="CONSERVED PROTEIN, WITH A WEAK D-GALACTARATE DEHYDRATASE/ALTRONATE HYDROLASE DOMAIN"/>
    <property type="match status" value="1"/>
</dbReference>
<feature type="domain" description="AAA-ATPase-like" evidence="1">
    <location>
        <begin position="7"/>
        <end position="229"/>
    </location>
</feature>
<dbReference type="InterPro" id="IPR027417">
    <property type="entry name" value="P-loop_NTPase"/>
</dbReference>
<sequence length="572" mass="66889">MARRAAIGIQDFGKIIKNNCFYVDKTLFIKEWWDSMDDVTLITRPRRFGKTLTMSMLEQFFSVNYAQERAVFETLQIWQHAKYRSLQGTYPVIFLSFSRVKGNHYRHTRMILNQIFTELYERNRYLLHGDLLSATEKNYFMQICDTMEEHTAEAAIHRLSEFMYRYYGKKPLILLDEYDTPLQEAYLGGYWEEMAAFIRGIFNASFKDNPYMERAVLTGITRVSKESVFSDLNHLKMITTTSKKYETAFGFTEKEVLAALEEFGLSDQKQEVKCWYDGFRFGNHDSIYNPWSILNFLDEKELKAFWVNTSSNSMVGQLIHDGGMEMKLVMEDLLMGREFRTQMDEEIVFKQLNKKKSAVWSLLLASGYLKALEVKQNDRGKQEYVLALTNREVRLMFDEMVMDWFSNKNLDYNDFSEALLNGNKQFMNDYLNEIAQETFSSFDTGYKPSAFKQPENFYHGFTLGLIAGLRDLYHITSNRESGYGRYDVVMEPRDPTAHDGIILEFKVRDPKKESSLQETVNAALRQILTKKYDMELLAKGILSRQIRIYGIAFQGKHVLVDGGCPEQLHTVY</sequence>
<gene>
    <name evidence="2" type="ORF">C823_02277</name>
</gene>
<evidence type="ECO:0000313" key="3">
    <source>
        <dbReference type="Proteomes" id="UP000012589"/>
    </source>
</evidence>